<dbReference type="PANTHER" id="PTHR13847:SF289">
    <property type="entry name" value="GLYCINE OXIDASE"/>
    <property type="match status" value="1"/>
</dbReference>
<sequence length="417" mass="45794">MEASAKDILVAGGGVIGLSCALELLERGREVTVIDAGRLGGGASHGNCGTITPSHAPPLAGPGVIGQALRWMLRSDAPLYIRPRWDPMLWRWLLGFAARCNRRDWLASSQAKGALLTASRRALQDWVERFGLECEFRPSGLIYAFRTQRMFDEHAGYADMLRQLGVETEVWAPERLRAEEPALKDGMAGGLHFPGDACLRPDALVRGLAQRVRERGGEIVEGCSIDRVSAEPRRAWVALSDGRQLDARHLVLATGAWSPRWSRQLGLRIPIQPGKGYSMTYERPDQAPRRPLVLKERSVCVTAWGSGFRLGSTMEFSGYDDRLDPVRLGALERGASEYLHQPTGPSRVEQWYGWRPMCVDDLPLIGPLPGRESVLVATGHGMMGVSMSTATAQLVGAMVCGDALPVDAHAFRPERFH</sequence>
<dbReference type="InterPro" id="IPR006076">
    <property type="entry name" value="FAD-dep_OxRdtase"/>
</dbReference>
<accession>A0ABT0GKW5</accession>
<feature type="domain" description="FAD dependent oxidoreductase" evidence="2">
    <location>
        <begin position="7"/>
        <end position="396"/>
    </location>
</feature>
<dbReference type="SUPFAM" id="SSF54373">
    <property type="entry name" value="FAD-linked reductases, C-terminal domain"/>
    <property type="match status" value="1"/>
</dbReference>
<dbReference type="Proteomes" id="UP001431449">
    <property type="component" value="Unassembled WGS sequence"/>
</dbReference>
<dbReference type="PROSITE" id="PS51257">
    <property type="entry name" value="PROKAR_LIPOPROTEIN"/>
    <property type="match status" value="1"/>
</dbReference>
<dbReference type="Gene3D" id="3.30.9.10">
    <property type="entry name" value="D-Amino Acid Oxidase, subunit A, domain 2"/>
    <property type="match status" value="1"/>
</dbReference>
<proteinExistence type="predicted"/>
<dbReference type="RefSeq" id="WP_248210950.1">
    <property type="nucleotide sequence ID" value="NZ_JALNMH010000014.1"/>
</dbReference>
<protein>
    <submittedName>
        <fullName evidence="3">FAD-dependent oxidoreductase</fullName>
    </submittedName>
</protein>
<comment type="caution">
    <text evidence="3">The sequence shown here is derived from an EMBL/GenBank/DDBJ whole genome shotgun (WGS) entry which is preliminary data.</text>
</comment>
<evidence type="ECO:0000313" key="4">
    <source>
        <dbReference type="Proteomes" id="UP001431449"/>
    </source>
</evidence>
<gene>
    <name evidence="3" type="ORF">M0G41_16055</name>
</gene>
<evidence type="ECO:0000256" key="1">
    <source>
        <dbReference type="ARBA" id="ARBA00023002"/>
    </source>
</evidence>
<dbReference type="EMBL" id="JALNMH010000014">
    <property type="protein sequence ID" value="MCK7595176.1"/>
    <property type="molecule type" value="Genomic_DNA"/>
</dbReference>
<dbReference type="Gene3D" id="3.50.50.60">
    <property type="entry name" value="FAD/NAD(P)-binding domain"/>
    <property type="match status" value="2"/>
</dbReference>
<dbReference type="Pfam" id="PF01266">
    <property type="entry name" value="DAO"/>
    <property type="match status" value="1"/>
</dbReference>
<dbReference type="InterPro" id="IPR036188">
    <property type="entry name" value="FAD/NAD-bd_sf"/>
</dbReference>
<keyword evidence="4" id="KW-1185">Reference proteome</keyword>
<evidence type="ECO:0000313" key="3">
    <source>
        <dbReference type="EMBL" id="MCK7595176.1"/>
    </source>
</evidence>
<dbReference type="PANTHER" id="PTHR13847">
    <property type="entry name" value="SARCOSINE DEHYDROGENASE-RELATED"/>
    <property type="match status" value="1"/>
</dbReference>
<keyword evidence="1" id="KW-0560">Oxidoreductase</keyword>
<reference evidence="3" key="1">
    <citation type="submission" date="2022-04" db="EMBL/GenBank/DDBJ databases">
        <title>Lysobacter sp. CAU 1642 isolated from sea sand.</title>
        <authorList>
            <person name="Kim W."/>
        </authorList>
    </citation>
    <scope>NUCLEOTIDE SEQUENCE</scope>
    <source>
        <strain evidence="3">CAU 1642</strain>
    </source>
</reference>
<name>A0ABT0GKW5_9GAMM</name>
<organism evidence="3 4">
    <name type="scientific">Pseudomarimonas salicorniae</name>
    <dbReference type="NCBI Taxonomy" id="2933270"/>
    <lineage>
        <taxon>Bacteria</taxon>
        <taxon>Pseudomonadati</taxon>
        <taxon>Pseudomonadota</taxon>
        <taxon>Gammaproteobacteria</taxon>
        <taxon>Lysobacterales</taxon>
        <taxon>Lysobacteraceae</taxon>
        <taxon>Pseudomarimonas</taxon>
    </lineage>
</organism>
<dbReference type="SUPFAM" id="SSF51905">
    <property type="entry name" value="FAD/NAD(P)-binding domain"/>
    <property type="match status" value="1"/>
</dbReference>
<evidence type="ECO:0000259" key="2">
    <source>
        <dbReference type="Pfam" id="PF01266"/>
    </source>
</evidence>